<dbReference type="AlphaFoldDB" id="A0A1U9KNH2"/>
<dbReference type="KEGG" id="nch:A0U93_04400"/>
<gene>
    <name evidence="3" type="ORF">A0U93_04400</name>
</gene>
<accession>A0A1U9KNH2</accession>
<organism evidence="3 4">
    <name type="scientific">Neoasaia chiangmaiensis</name>
    <dbReference type="NCBI Taxonomy" id="320497"/>
    <lineage>
        <taxon>Bacteria</taxon>
        <taxon>Pseudomonadati</taxon>
        <taxon>Pseudomonadota</taxon>
        <taxon>Alphaproteobacteria</taxon>
        <taxon>Acetobacterales</taxon>
        <taxon>Acetobacteraceae</taxon>
        <taxon>Neoasaia</taxon>
    </lineage>
</organism>
<dbReference type="SMART" id="SM00382">
    <property type="entry name" value="AAA"/>
    <property type="match status" value="1"/>
</dbReference>
<dbReference type="Pfam" id="PF00005">
    <property type="entry name" value="ABC_tran"/>
    <property type="match status" value="1"/>
</dbReference>
<dbReference type="RefSeq" id="WP_077806280.1">
    <property type="nucleotide sequence ID" value="NZ_BJXS01000008.1"/>
</dbReference>
<dbReference type="InterPro" id="IPR003439">
    <property type="entry name" value="ABC_transporter-like_ATP-bd"/>
</dbReference>
<keyword evidence="4" id="KW-1185">Reference proteome</keyword>
<dbReference type="InterPro" id="IPR027417">
    <property type="entry name" value="P-loop_NTPase"/>
</dbReference>
<dbReference type="PANTHER" id="PTHR42794">
    <property type="entry name" value="HEMIN IMPORT ATP-BINDING PROTEIN HMUV"/>
    <property type="match status" value="1"/>
</dbReference>
<dbReference type="GO" id="GO:0005524">
    <property type="term" value="F:ATP binding"/>
    <property type="evidence" value="ECO:0007669"/>
    <property type="project" value="UniProtKB-KW"/>
</dbReference>
<dbReference type="InterPro" id="IPR003593">
    <property type="entry name" value="AAA+_ATPase"/>
</dbReference>
<protein>
    <submittedName>
        <fullName evidence="3">Ferrichrome ABC transporter ATP-binding protein</fullName>
    </submittedName>
</protein>
<name>A0A1U9KNH2_9PROT</name>
<dbReference type="PROSITE" id="PS50893">
    <property type="entry name" value="ABC_TRANSPORTER_2"/>
    <property type="match status" value="1"/>
</dbReference>
<evidence type="ECO:0000256" key="2">
    <source>
        <dbReference type="ARBA" id="ARBA00022840"/>
    </source>
</evidence>
<evidence type="ECO:0000313" key="3">
    <source>
        <dbReference type="EMBL" id="AQS87303.1"/>
    </source>
</evidence>
<keyword evidence="2 3" id="KW-0067">ATP-binding</keyword>
<dbReference type="SUPFAM" id="SSF52540">
    <property type="entry name" value="P-loop containing nucleoside triphosphate hydrolases"/>
    <property type="match status" value="1"/>
</dbReference>
<dbReference type="Gene3D" id="3.40.50.300">
    <property type="entry name" value="P-loop containing nucleotide triphosphate hydrolases"/>
    <property type="match status" value="1"/>
</dbReference>
<dbReference type="EMBL" id="CP014691">
    <property type="protein sequence ID" value="AQS87303.1"/>
    <property type="molecule type" value="Genomic_DNA"/>
</dbReference>
<dbReference type="GO" id="GO:0016887">
    <property type="term" value="F:ATP hydrolysis activity"/>
    <property type="evidence" value="ECO:0007669"/>
    <property type="project" value="InterPro"/>
</dbReference>
<dbReference type="STRING" id="320497.A0U93_04400"/>
<keyword evidence="1" id="KW-0547">Nucleotide-binding</keyword>
<proteinExistence type="predicted"/>
<evidence type="ECO:0000256" key="1">
    <source>
        <dbReference type="ARBA" id="ARBA00022741"/>
    </source>
</evidence>
<evidence type="ECO:0000313" key="4">
    <source>
        <dbReference type="Proteomes" id="UP000188604"/>
    </source>
</evidence>
<sequence>MTVLSLRHAGLSLSGRSVVADASLDCRTGEMVGLLGPNGAGKSSLLRLAAGLWRPERGTVRWDDVDLSATRASWRARRIAFMPQENGVPPSMSVRDLVSLGRLPFGETGMNALRHPAVTAALAATHLDVLADRSAAQLSGGERARLHLARALAVDTPALLVDEPIAALDPEHALSVMALLRDWAHRGRAVLVVIHDLGLAARYCDRLALMRDGQVIAAGVPNEVLTDDAIGEVYGVTVRRLDGVPVPWTISR</sequence>
<dbReference type="Proteomes" id="UP000188604">
    <property type="component" value="Chromosome"/>
</dbReference>
<dbReference type="OrthoDB" id="9810077at2"/>
<dbReference type="PANTHER" id="PTHR42794:SF2">
    <property type="entry name" value="ABC TRANSPORTER ATP-BINDING PROTEIN"/>
    <property type="match status" value="1"/>
</dbReference>
<reference evidence="3 4" key="1">
    <citation type="submission" date="2016-03" db="EMBL/GenBank/DDBJ databases">
        <title>Acetic acid bacteria sequencing.</title>
        <authorList>
            <person name="Brandt J."/>
            <person name="Jakob F."/>
            <person name="Vogel R.F."/>
        </authorList>
    </citation>
    <scope>NUCLEOTIDE SEQUENCE [LARGE SCALE GENOMIC DNA]</scope>
    <source>
        <strain evidence="3 4">NBRC 101099</strain>
    </source>
</reference>
<dbReference type="CDD" id="cd03214">
    <property type="entry name" value="ABC_Iron-Siderophores_B12_Hemin"/>
    <property type="match status" value="1"/>
</dbReference>